<dbReference type="AlphaFoldDB" id="A0AAU8CU67"/>
<sequence>MTHDNDNRAPTIAAFTIGGKSDQPLTAEALKITMRNAMARFTEGFGRLPDDAEADMLWASVQRHHGVPEHQIEPASQRRQ</sequence>
<dbReference type="EMBL" id="CP159253">
    <property type="protein sequence ID" value="XCG49525.1"/>
    <property type="molecule type" value="Genomic_DNA"/>
</dbReference>
<gene>
    <name evidence="1" type="ORF">ABVK50_02520</name>
</gene>
<proteinExistence type="predicted"/>
<dbReference type="RefSeq" id="WP_353642942.1">
    <property type="nucleotide sequence ID" value="NZ_CP159253.1"/>
</dbReference>
<protein>
    <submittedName>
        <fullName evidence="1">Uncharacterized protein</fullName>
    </submittedName>
</protein>
<evidence type="ECO:0000313" key="1">
    <source>
        <dbReference type="EMBL" id="XCG49525.1"/>
    </source>
</evidence>
<name>A0AAU8CU67_9HYPH</name>
<reference evidence="1" key="1">
    <citation type="submission" date="2024-06" db="EMBL/GenBank/DDBJ databases">
        <title>Mesorhizobium karijinii sp. nov., a symbiont of the iconic Swainsona formosa from arid Australia.</title>
        <authorList>
            <person name="Hill Y.J."/>
            <person name="Watkin E.L.J."/>
            <person name="O'Hara G.W."/>
            <person name="Terpolilli J."/>
            <person name="Tye M.L."/>
            <person name="Kohlmeier M.G."/>
        </authorList>
    </citation>
    <scope>NUCLEOTIDE SEQUENCE</scope>
    <source>
        <strain evidence="1">WSM2240</strain>
    </source>
</reference>
<accession>A0AAU8CU67</accession>
<organism evidence="1">
    <name type="scientific">Mesorhizobium sp. WSM2240</name>
    <dbReference type="NCBI Taxonomy" id="3228851"/>
    <lineage>
        <taxon>Bacteria</taxon>
        <taxon>Pseudomonadati</taxon>
        <taxon>Pseudomonadota</taxon>
        <taxon>Alphaproteobacteria</taxon>
        <taxon>Hyphomicrobiales</taxon>
        <taxon>Phyllobacteriaceae</taxon>
        <taxon>Mesorhizobium</taxon>
    </lineage>
</organism>